<dbReference type="PANTHER" id="PTHR15680:SF9">
    <property type="entry name" value="LARGE RIBOSOMAL SUBUNIT PROTEIN BL19M"/>
    <property type="match status" value="1"/>
</dbReference>
<dbReference type="Gene3D" id="2.30.30.790">
    <property type="match status" value="1"/>
</dbReference>
<comment type="function">
    <text evidence="4">This protein is located at the 30S-50S ribosomal subunit interface and may play a role in the structure and function of the aminoacyl-tRNA binding site.</text>
</comment>
<evidence type="ECO:0000256" key="5">
    <source>
        <dbReference type="SAM" id="MobiDB-lite"/>
    </source>
</evidence>
<dbReference type="GO" id="GO:0022625">
    <property type="term" value="C:cytosolic large ribosomal subunit"/>
    <property type="evidence" value="ECO:0007669"/>
    <property type="project" value="TreeGrafter"/>
</dbReference>
<gene>
    <name evidence="6" type="ORF">COT75_00195</name>
</gene>
<name>A0A2H0WAB9_9BACT</name>
<dbReference type="PRINTS" id="PR00061">
    <property type="entry name" value="RIBOSOMALL19"/>
</dbReference>
<evidence type="ECO:0000313" key="7">
    <source>
        <dbReference type="Proteomes" id="UP000230093"/>
    </source>
</evidence>
<dbReference type="InterPro" id="IPR018257">
    <property type="entry name" value="Ribosomal_bL19_CS"/>
</dbReference>
<dbReference type="GO" id="GO:0006412">
    <property type="term" value="P:translation"/>
    <property type="evidence" value="ECO:0007669"/>
    <property type="project" value="InterPro"/>
</dbReference>
<sequence length="139" mass="16003">MANKIEFKNTIVNVGDTIRVHQNIKEDKKERSQVFEGIVIAIKGKAEGKSITVRRIATGNIGVERIWPINTPHITKVEVKRKGKVKRAKLYYLRKRIGKKATRVKKGITNKTQEKEEVKVEKKPINEKKTSEKKTDNKK</sequence>
<dbReference type="EMBL" id="PEZT01000001">
    <property type="protein sequence ID" value="PIS09611.1"/>
    <property type="molecule type" value="Genomic_DNA"/>
</dbReference>
<dbReference type="AlphaFoldDB" id="A0A2H0WAB9"/>
<evidence type="ECO:0000313" key="6">
    <source>
        <dbReference type="EMBL" id="PIS09611.1"/>
    </source>
</evidence>
<dbReference type="InterPro" id="IPR038657">
    <property type="entry name" value="Ribosomal_bL19_sf"/>
</dbReference>
<dbReference type="Pfam" id="PF01245">
    <property type="entry name" value="Ribosomal_L19"/>
    <property type="match status" value="1"/>
</dbReference>
<keyword evidence="3 4" id="KW-0687">Ribonucleoprotein</keyword>
<protein>
    <recommendedName>
        <fullName evidence="4">50S ribosomal protein L19</fullName>
    </recommendedName>
</protein>
<dbReference type="InterPro" id="IPR001857">
    <property type="entry name" value="Ribosomal_bL19"/>
</dbReference>
<dbReference type="PIRSF" id="PIRSF002191">
    <property type="entry name" value="Ribosomal_L19"/>
    <property type="match status" value="1"/>
</dbReference>
<dbReference type="PANTHER" id="PTHR15680">
    <property type="entry name" value="RIBOSOMAL PROTEIN L19"/>
    <property type="match status" value="1"/>
</dbReference>
<dbReference type="PROSITE" id="PS01015">
    <property type="entry name" value="RIBOSOMAL_L19"/>
    <property type="match status" value="1"/>
</dbReference>
<dbReference type="GO" id="GO:0003735">
    <property type="term" value="F:structural constituent of ribosome"/>
    <property type="evidence" value="ECO:0007669"/>
    <property type="project" value="InterPro"/>
</dbReference>
<reference evidence="7" key="1">
    <citation type="submission" date="2017-09" db="EMBL/GenBank/DDBJ databases">
        <title>Depth-based differentiation of microbial function through sediment-hosted aquifers and enrichment of novel symbionts in the deep terrestrial subsurface.</title>
        <authorList>
            <person name="Probst A.J."/>
            <person name="Ladd B."/>
            <person name="Jarett J.K."/>
            <person name="Geller-Mcgrath D.E."/>
            <person name="Sieber C.M.K."/>
            <person name="Emerson J.B."/>
            <person name="Anantharaman K."/>
            <person name="Thomas B.C."/>
            <person name="Malmstrom R."/>
            <person name="Stieglmeier M."/>
            <person name="Klingl A."/>
            <person name="Woyke T."/>
            <person name="Ryan C.M."/>
            <person name="Banfield J.F."/>
        </authorList>
    </citation>
    <scope>NUCLEOTIDE SEQUENCE [LARGE SCALE GENOMIC DNA]</scope>
</reference>
<keyword evidence="2 6" id="KW-0689">Ribosomal protein</keyword>
<feature type="compositionally biased region" description="Basic and acidic residues" evidence="5">
    <location>
        <begin position="112"/>
        <end position="139"/>
    </location>
</feature>
<evidence type="ECO:0000256" key="4">
    <source>
        <dbReference type="RuleBase" id="RU000559"/>
    </source>
</evidence>
<dbReference type="Proteomes" id="UP000230093">
    <property type="component" value="Unassembled WGS sequence"/>
</dbReference>
<feature type="region of interest" description="Disordered" evidence="5">
    <location>
        <begin position="103"/>
        <end position="139"/>
    </location>
</feature>
<proteinExistence type="inferred from homology"/>
<evidence type="ECO:0000256" key="2">
    <source>
        <dbReference type="ARBA" id="ARBA00022980"/>
    </source>
</evidence>
<dbReference type="NCBIfam" id="TIGR01024">
    <property type="entry name" value="rplS_bact"/>
    <property type="match status" value="1"/>
</dbReference>
<dbReference type="InterPro" id="IPR008991">
    <property type="entry name" value="Translation_prot_SH3-like_sf"/>
</dbReference>
<accession>A0A2H0WAB9</accession>
<comment type="similarity">
    <text evidence="1 4">Belongs to the bacterial ribosomal protein bL19 family.</text>
</comment>
<organism evidence="6 7">
    <name type="scientific">Candidatus Beckwithbacteria bacterium CG10_big_fil_rev_8_21_14_0_10_34_10</name>
    <dbReference type="NCBI Taxonomy" id="1974495"/>
    <lineage>
        <taxon>Bacteria</taxon>
        <taxon>Candidatus Beckwithiibacteriota</taxon>
    </lineage>
</organism>
<evidence type="ECO:0000256" key="1">
    <source>
        <dbReference type="ARBA" id="ARBA00005781"/>
    </source>
</evidence>
<dbReference type="SUPFAM" id="SSF50104">
    <property type="entry name" value="Translation proteins SH3-like domain"/>
    <property type="match status" value="1"/>
</dbReference>
<evidence type="ECO:0000256" key="3">
    <source>
        <dbReference type="ARBA" id="ARBA00023274"/>
    </source>
</evidence>
<comment type="caution">
    <text evidence="6">The sequence shown here is derived from an EMBL/GenBank/DDBJ whole genome shotgun (WGS) entry which is preliminary data.</text>
</comment>